<proteinExistence type="predicted"/>
<gene>
    <name evidence="2" type="ORF">DSCO28_38690</name>
</gene>
<dbReference type="EMBL" id="AP021876">
    <property type="protein sequence ID" value="BBO83303.1"/>
    <property type="molecule type" value="Genomic_DNA"/>
</dbReference>
<dbReference type="AlphaFoldDB" id="A0A5K7ZSW3"/>
<evidence type="ECO:0000256" key="1">
    <source>
        <dbReference type="SAM" id="Phobius"/>
    </source>
</evidence>
<protein>
    <submittedName>
        <fullName evidence="2">Uncharacterized protein</fullName>
    </submittedName>
</protein>
<evidence type="ECO:0000313" key="2">
    <source>
        <dbReference type="EMBL" id="BBO83303.1"/>
    </source>
</evidence>
<feature type="transmembrane region" description="Helical" evidence="1">
    <location>
        <begin position="12"/>
        <end position="33"/>
    </location>
</feature>
<keyword evidence="1" id="KW-0812">Transmembrane</keyword>
<organism evidence="2 3">
    <name type="scientific">Desulfosarcina ovata subsp. sediminis</name>
    <dbReference type="NCBI Taxonomy" id="885957"/>
    <lineage>
        <taxon>Bacteria</taxon>
        <taxon>Pseudomonadati</taxon>
        <taxon>Thermodesulfobacteriota</taxon>
        <taxon>Desulfobacteria</taxon>
        <taxon>Desulfobacterales</taxon>
        <taxon>Desulfosarcinaceae</taxon>
        <taxon>Desulfosarcina</taxon>
    </lineage>
</organism>
<reference evidence="2 3" key="1">
    <citation type="submission" date="2019-11" db="EMBL/GenBank/DDBJ databases">
        <title>Comparative genomics of hydrocarbon-degrading Desulfosarcina strains.</title>
        <authorList>
            <person name="Watanabe M."/>
            <person name="Kojima H."/>
            <person name="Fukui M."/>
        </authorList>
    </citation>
    <scope>NUCLEOTIDE SEQUENCE [LARGE SCALE GENOMIC DNA]</scope>
    <source>
        <strain evidence="2 3">28bB2T</strain>
    </source>
</reference>
<accession>A0A5K7ZSW3</accession>
<evidence type="ECO:0000313" key="3">
    <source>
        <dbReference type="Proteomes" id="UP000425960"/>
    </source>
</evidence>
<dbReference type="RefSeq" id="WP_155323560.1">
    <property type="nucleotide sequence ID" value="NZ_AP021876.1"/>
</dbReference>
<dbReference type="KEGG" id="dov:DSCO28_38690"/>
<keyword evidence="1" id="KW-1133">Transmembrane helix</keyword>
<sequence length="314" mass="35517">MGLLNWFKKMTLLNKIGLIGSVASIVGLVFIFVPPNDSSTPNTSTSGNYSPVINSKGDVSYSVNIQNEGAKNNDIDNGKPNYEGAWNEERAFSLVWPQPRSAEYNSGHGDRVEKGFFISINGTDRRILLTSFYEIDCQGCQQLLSLFVFKKSGNLWVVEDESRDFMKIGREIFNQIADNIEVWHVGPNRFGIVFNIFGWYQGDTYVSKEIYSFIAGELIRVMKARVKIYFSGLEKEEAIREGYWFEKRIDLKIDQTRSNFGFFSILATYSSSSSNKKLTIESTFDGDTYPIVDLSDIDDCPKNIDGFIEAGKCL</sequence>
<keyword evidence="1" id="KW-0472">Membrane</keyword>
<dbReference type="Proteomes" id="UP000425960">
    <property type="component" value="Chromosome"/>
</dbReference>
<name>A0A5K7ZSW3_9BACT</name>